<organism evidence="1 2">
    <name type="scientific">Caerostris extrusa</name>
    <name type="common">Bark spider</name>
    <name type="synonym">Caerostris bankana</name>
    <dbReference type="NCBI Taxonomy" id="172846"/>
    <lineage>
        <taxon>Eukaryota</taxon>
        <taxon>Metazoa</taxon>
        <taxon>Ecdysozoa</taxon>
        <taxon>Arthropoda</taxon>
        <taxon>Chelicerata</taxon>
        <taxon>Arachnida</taxon>
        <taxon>Araneae</taxon>
        <taxon>Araneomorphae</taxon>
        <taxon>Entelegynae</taxon>
        <taxon>Araneoidea</taxon>
        <taxon>Araneidae</taxon>
        <taxon>Caerostris</taxon>
    </lineage>
</organism>
<dbReference type="AlphaFoldDB" id="A0AAV4XMD2"/>
<dbReference type="Proteomes" id="UP001054945">
    <property type="component" value="Unassembled WGS sequence"/>
</dbReference>
<gene>
    <name evidence="1" type="ORF">CEXT_550151</name>
</gene>
<evidence type="ECO:0000313" key="1">
    <source>
        <dbReference type="EMBL" id="GIY95219.1"/>
    </source>
</evidence>
<dbReference type="EMBL" id="BPLR01017884">
    <property type="protein sequence ID" value="GIY95219.1"/>
    <property type="molecule type" value="Genomic_DNA"/>
</dbReference>
<sequence>MVDLSIFLALWIRAGGNGFEASIIIHILILLSNTEPFTIRYLKELNDIYFVPKVWKTLEPNHCIVHNIKHPTIIYHAACLGKLFFGGQEEPEAPVECETREVSDWLVVNMPDQIEDSVDLEDEGQVNEEMDLDEDDILMSLSALLTPEDSFEPIDCIEFIRDLFESIEPIESAELSAKNIATIQPAECIEIAESIQPVECIKIAESIQPAECIEIAKSIQPANYIKPVKCTKLFTKSLLPAHSVKKYTKPDESTQLSKCKFPESIQHTKSNKHAESIVPVKCIKSEQSAKCIAPDGFVRHIKIINHTKFIKPTENIQPVKCIKSAESNQSAKCIKPAEDILPVKCLKSAKCVKTY</sequence>
<name>A0AAV4XMD2_CAEEX</name>
<keyword evidence="2" id="KW-1185">Reference proteome</keyword>
<evidence type="ECO:0000313" key="2">
    <source>
        <dbReference type="Proteomes" id="UP001054945"/>
    </source>
</evidence>
<accession>A0AAV4XMD2</accession>
<comment type="caution">
    <text evidence="1">The sequence shown here is derived from an EMBL/GenBank/DDBJ whole genome shotgun (WGS) entry which is preliminary data.</text>
</comment>
<protein>
    <submittedName>
        <fullName evidence="1">Uncharacterized protein</fullName>
    </submittedName>
</protein>
<proteinExistence type="predicted"/>
<reference evidence="1 2" key="1">
    <citation type="submission" date="2021-06" db="EMBL/GenBank/DDBJ databases">
        <title>Caerostris extrusa draft genome.</title>
        <authorList>
            <person name="Kono N."/>
            <person name="Arakawa K."/>
        </authorList>
    </citation>
    <scope>NUCLEOTIDE SEQUENCE [LARGE SCALE GENOMIC DNA]</scope>
</reference>